<evidence type="ECO:0000313" key="3">
    <source>
        <dbReference type="Proteomes" id="UP000827092"/>
    </source>
</evidence>
<dbReference type="EMBL" id="JAFNEN010000175">
    <property type="protein sequence ID" value="KAG8190745.1"/>
    <property type="molecule type" value="Genomic_DNA"/>
</dbReference>
<evidence type="ECO:0000256" key="1">
    <source>
        <dbReference type="SAM" id="SignalP"/>
    </source>
</evidence>
<gene>
    <name evidence="2" type="ORF">JTE90_024875</name>
</gene>
<evidence type="ECO:0000313" key="2">
    <source>
        <dbReference type="EMBL" id="KAG8190745.1"/>
    </source>
</evidence>
<proteinExistence type="predicted"/>
<keyword evidence="1" id="KW-0732">Signal</keyword>
<dbReference type="Proteomes" id="UP000827092">
    <property type="component" value="Unassembled WGS sequence"/>
</dbReference>
<protein>
    <recommendedName>
        <fullName evidence="4">Sushi domain-containing protein</fullName>
    </recommendedName>
</protein>
<evidence type="ECO:0008006" key="4">
    <source>
        <dbReference type="Google" id="ProtNLM"/>
    </source>
</evidence>
<feature type="chain" id="PRO_5043709000" description="Sushi domain-containing protein" evidence="1">
    <location>
        <begin position="20"/>
        <end position="333"/>
    </location>
</feature>
<name>A0AAV6V4C8_9ARAC</name>
<feature type="signal peptide" evidence="1">
    <location>
        <begin position="1"/>
        <end position="19"/>
    </location>
</feature>
<dbReference type="AlphaFoldDB" id="A0AAV6V4C8"/>
<reference evidence="2 3" key="1">
    <citation type="journal article" date="2022" name="Nat. Ecol. Evol.">
        <title>A masculinizing supergene underlies an exaggerated male reproductive morph in a spider.</title>
        <authorList>
            <person name="Hendrickx F."/>
            <person name="De Corte Z."/>
            <person name="Sonet G."/>
            <person name="Van Belleghem S.M."/>
            <person name="Kostlbacher S."/>
            <person name="Vangestel C."/>
        </authorList>
    </citation>
    <scope>NUCLEOTIDE SEQUENCE [LARGE SCALE GENOMIC DNA]</scope>
    <source>
        <strain evidence="2">W744_W776</strain>
    </source>
</reference>
<accession>A0AAV6V4C8</accession>
<sequence length="333" mass="38241">MAKYIQVVVFLQLLSEILGGINLLNTTSISNLEPSNKDEKALMYCNCHKIHKPVKKKIAMTLAEEIFMLEAYSYLNRTNTPNYTPEVLKMLQKCHSCKISYTKCFGDPNDFDDYFCHKNSAYIGGNRRVLAVRFNSTDFSKTVRLTNKSLKVYPKEIDVPQGKLHHHHHHHHHHHRIRRQLQGCAYPTSLESSALKCKIYPKKVKCVQQCALGFTLKNGTEVMRVCNKTENVWKPGSFEECRPYIDCSLTLMSGGSKNCSTPTTTQNVWCDVRCEAYEDKRAASERRYTCDVNGKWSPHLPFCVQAGSGLDLVPKPHKTHKKESDHYYYVDNI</sequence>
<organism evidence="2 3">
    <name type="scientific">Oedothorax gibbosus</name>
    <dbReference type="NCBI Taxonomy" id="931172"/>
    <lineage>
        <taxon>Eukaryota</taxon>
        <taxon>Metazoa</taxon>
        <taxon>Ecdysozoa</taxon>
        <taxon>Arthropoda</taxon>
        <taxon>Chelicerata</taxon>
        <taxon>Arachnida</taxon>
        <taxon>Araneae</taxon>
        <taxon>Araneomorphae</taxon>
        <taxon>Entelegynae</taxon>
        <taxon>Araneoidea</taxon>
        <taxon>Linyphiidae</taxon>
        <taxon>Erigoninae</taxon>
        <taxon>Oedothorax</taxon>
    </lineage>
</organism>
<comment type="caution">
    <text evidence="2">The sequence shown here is derived from an EMBL/GenBank/DDBJ whole genome shotgun (WGS) entry which is preliminary data.</text>
</comment>
<keyword evidence="3" id="KW-1185">Reference proteome</keyword>